<evidence type="ECO:0000259" key="6">
    <source>
        <dbReference type="Pfam" id="PF13458"/>
    </source>
</evidence>
<comment type="caution">
    <text evidence="7">The sequence shown here is derived from an EMBL/GenBank/DDBJ whole genome shotgun (WGS) entry which is preliminary data.</text>
</comment>
<keyword evidence="8" id="KW-1185">Reference proteome</keyword>
<protein>
    <submittedName>
        <fullName evidence="7">Branched-chain amino acid ABC transporter substrate-binding protein</fullName>
    </submittedName>
</protein>
<accession>A0ABW8ZXT8</accession>
<evidence type="ECO:0000256" key="3">
    <source>
        <dbReference type="ARBA" id="ARBA00022729"/>
    </source>
</evidence>
<comment type="similarity">
    <text evidence="1">Belongs to the leucine-binding protein family.</text>
</comment>
<keyword evidence="4" id="KW-0029">Amino-acid transport</keyword>
<dbReference type="PANTHER" id="PTHR47151">
    <property type="entry name" value="LEU/ILE/VAL-BINDING ABC TRANSPORTER SUBUNIT"/>
    <property type="match status" value="1"/>
</dbReference>
<dbReference type="RefSeq" id="WP_408332549.1">
    <property type="nucleotide sequence ID" value="NZ_JAQQFH010000030.1"/>
</dbReference>
<evidence type="ECO:0000313" key="8">
    <source>
        <dbReference type="Proteomes" id="UP001629249"/>
    </source>
</evidence>
<dbReference type="PANTHER" id="PTHR47151:SF2">
    <property type="entry name" value="AMINO ACID BINDING PROTEIN"/>
    <property type="match status" value="1"/>
</dbReference>
<dbReference type="SUPFAM" id="SSF53822">
    <property type="entry name" value="Periplasmic binding protein-like I"/>
    <property type="match status" value="1"/>
</dbReference>
<dbReference type="Pfam" id="PF13458">
    <property type="entry name" value="Peripla_BP_6"/>
    <property type="match status" value="1"/>
</dbReference>
<keyword evidence="3 5" id="KW-0732">Signal</keyword>
<dbReference type="InterPro" id="IPR000709">
    <property type="entry name" value="Leu_Ile_Val-bd"/>
</dbReference>
<dbReference type="InterPro" id="IPR028082">
    <property type="entry name" value="Peripla_BP_I"/>
</dbReference>
<dbReference type="Proteomes" id="UP001629249">
    <property type="component" value="Unassembled WGS sequence"/>
</dbReference>
<dbReference type="Gene3D" id="3.40.50.2300">
    <property type="match status" value="2"/>
</dbReference>
<keyword evidence="2" id="KW-0813">Transport</keyword>
<evidence type="ECO:0000256" key="5">
    <source>
        <dbReference type="SAM" id="SignalP"/>
    </source>
</evidence>
<sequence>MRLTTSGFLIFAAAATIFNIAASAETIKIGISGPLTGPIARLGKDAEYGARLAIADANQQGIVVNGTRATFELVSEDDQGDPKTAVQVAQRLVDAGVSGIVGHLNSGTTIVASRVYANAGIPQIAPVATNPTLTQQGFRTTYRIMATDVQQGAKLAAFARQLAPSGRIALVDDRSAYGQGLIDEVEKDLEASGIRPVAREYTSEQAVDFSAILTSMKAANPAVIIFGGADAQAGPMVRRMAQLGMKADFIGGDGVCTADWTRLSGGANEGQYCTQAGAPHDRMAGYPRFAERLEKGYGTKVVAFAPYSYDATRLMINAMQRANSSNPRVYVSALASSHYEGVTGKIAFTGNGDNRNGEVWVYQVRKGELVPINR</sequence>
<reference evidence="7 8" key="1">
    <citation type="journal article" date="2024" name="Chem. Sci.">
        <title>Discovery of megapolipeptins by genome mining of a Burkholderiales bacteria collection.</title>
        <authorList>
            <person name="Paulo B.S."/>
            <person name="Recchia M.J.J."/>
            <person name="Lee S."/>
            <person name="Fergusson C.H."/>
            <person name="Romanowski S.B."/>
            <person name="Hernandez A."/>
            <person name="Krull N."/>
            <person name="Liu D.Y."/>
            <person name="Cavanagh H."/>
            <person name="Bos A."/>
            <person name="Gray C.A."/>
            <person name="Murphy B.T."/>
            <person name="Linington R.G."/>
            <person name="Eustaquio A.S."/>
        </authorList>
    </citation>
    <scope>NUCLEOTIDE SEQUENCE [LARGE SCALE GENOMIC DNA]</scope>
    <source>
        <strain evidence="7 8">RL16-012-BIC-B</strain>
    </source>
</reference>
<evidence type="ECO:0000256" key="4">
    <source>
        <dbReference type="ARBA" id="ARBA00022970"/>
    </source>
</evidence>
<feature type="chain" id="PRO_5046245566" evidence="5">
    <location>
        <begin position="25"/>
        <end position="374"/>
    </location>
</feature>
<dbReference type="CDD" id="cd06342">
    <property type="entry name" value="PBP1_ABC_LIVBP-like"/>
    <property type="match status" value="1"/>
</dbReference>
<evidence type="ECO:0000256" key="2">
    <source>
        <dbReference type="ARBA" id="ARBA00022448"/>
    </source>
</evidence>
<evidence type="ECO:0000256" key="1">
    <source>
        <dbReference type="ARBA" id="ARBA00010062"/>
    </source>
</evidence>
<organism evidence="7 8">
    <name type="scientific">Paraburkholderia agricolaris</name>
    <dbReference type="NCBI Taxonomy" id="2152888"/>
    <lineage>
        <taxon>Bacteria</taxon>
        <taxon>Pseudomonadati</taxon>
        <taxon>Pseudomonadota</taxon>
        <taxon>Betaproteobacteria</taxon>
        <taxon>Burkholderiales</taxon>
        <taxon>Burkholderiaceae</taxon>
        <taxon>Paraburkholderia</taxon>
    </lineage>
</organism>
<gene>
    <name evidence="7" type="ORF">PQR66_30810</name>
</gene>
<name>A0ABW8ZXT8_9BURK</name>
<evidence type="ECO:0000313" key="7">
    <source>
        <dbReference type="EMBL" id="MFL9887460.1"/>
    </source>
</evidence>
<proteinExistence type="inferred from homology"/>
<feature type="domain" description="Leucine-binding protein" evidence="6">
    <location>
        <begin position="26"/>
        <end position="367"/>
    </location>
</feature>
<dbReference type="PRINTS" id="PR00337">
    <property type="entry name" value="LEUILEVALBP"/>
</dbReference>
<dbReference type="InterPro" id="IPR028081">
    <property type="entry name" value="Leu-bd"/>
</dbReference>
<dbReference type="EMBL" id="JAQQFN010000028">
    <property type="protein sequence ID" value="MFL9887460.1"/>
    <property type="molecule type" value="Genomic_DNA"/>
</dbReference>
<feature type="signal peptide" evidence="5">
    <location>
        <begin position="1"/>
        <end position="24"/>
    </location>
</feature>